<feature type="region of interest" description="Disordered" evidence="1">
    <location>
        <begin position="156"/>
        <end position="242"/>
    </location>
</feature>
<dbReference type="Pfam" id="PF05743">
    <property type="entry name" value="UEV"/>
    <property type="match status" value="1"/>
</dbReference>
<dbReference type="GO" id="GO:0043130">
    <property type="term" value="F:ubiquitin binding"/>
    <property type="evidence" value="ECO:0007669"/>
    <property type="project" value="TreeGrafter"/>
</dbReference>
<dbReference type="InterPro" id="IPR008883">
    <property type="entry name" value="UEV_N"/>
</dbReference>
<dbReference type="InterPro" id="IPR052070">
    <property type="entry name" value="ESCRT-I_UEV_domain"/>
</dbReference>
<organism evidence="3 4">
    <name type="scientific">Astrephomene gubernaculifera</name>
    <dbReference type="NCBI Taxonomy" id="47775"/>
    <lineage>
        <taxon>Eukaryota</taxon>
        <taxon>Viridiplantae</taxon>
        <taxon>Chlorophyta</taxon>
        <taxon>core chlorophytes</taxon>
        <taxon>Chlorophyceae</taxon>
        <taxon>CS clade</taxon>
        <taxon>Chlamydomonadales</taxon>
        <taxon>Astrephomenaceae</taxon>
        <taxon>Astrephomene</taxon>
    </lineage>
</organism>
<dbReference type="Gene3D" id="3.10.110.10">
    <property type="entry name" value="Ubiquitin Conjugating Enzyme"/>
    <property type="match status" value="1"/>
</dbReference>
<feature type="non-terminal residue" evidence="3">
    <location>
        <position position="242"/>
    </location>
</feature>
<dbReference type="SUPFAM" id="SSF54495">
    <property type="entry name" value="UBC-like"/>
    <property type="match status" value="1"/>
</dbReference>
<dbReference type="GO" id="GO:0015031">
    <property type="term" value="P:protein transport"/>
    <property type="evidence" value="ECO:0007669"/>
    <property type="project" value="InterPro"/>
</dbReference>
<protein>
    <recommendedName>
        <fullName evidence="2">UEV domain-containing protein</fullName>
    </recommendedName>
</protein>
<dbReference type="PROSITE" id="PS51322">
    <property type="entry name" value="UEV"/>
    <property type="match status" value="1"/>
</dbReference>
<dbReference type="EMBL" id="BMAR01000007">
    <property type="protein sequence ID" value="GFR44116.1"/>
    <property type="molecule type" value="Genomic_DNA"/>
</dbReference>
<evidence type="ECO:0000313" key="3">
    <source>
        <dbReference type="EMBL" id="GFR44116.1"/>
    </source>
</evidence>
<proteinExistence type="predicted"/>
<accession>A0AAD3DQM2</accession>
<evidence type="ECO:0000313" key="4">
    <source>
        <dbReference type="Proteomes" id="UP001054857"/>
    </source>
</evidence>
<comment type="caution">
    <text evidence="3">The sequence shown here is derived from an EMBL/GenBank/DDBJ whole genome shotgun (WGS) entry which is preliminary data.</text>
</comment>
<name>A0AAD3DQM2_9CHLO</name>
<dbReference type="CDD" id="cd11685">
    <property type="entry name" value="UEV_TSG101-like"/>
    <property type="match status" value="1"/>
</dbReference>
<feature type="domain" description="UEV" evidence="2">
    <location>
        <begin position="11"/>
        <end position="155"/>
    </location>
</feature>
<gene>
    <name evidence="3" type="ORF">Agub_g5278</name>
</gene>
<evidence type="ECO:0000256" key="1">
    <source>
        <dbReference type="SAM" id="MobiDB-lite"/>
    </source>
</evidence>
<sequence length="242" mass="25973">MPSPVHEYLTNVLSQRGPTAVPYNEDVKWNIRDHLTELQKVFPTLATKLSEYHGNDGRQLNVLKVEGTIPIHYQGAKYNIPIVMWLLERYPFNPPQIFVVPTSNMIIRAGNFVNPSGEVSTPLLREWLFPSSNLVDVVLEMSQVFGSEPPLYTRPAGYSSPSAAHTPAVTLPPPNYPLPQGLATGSGRGAPAPPASATSNGYAQSHYPTVQGASSSLTPYATPSVGNTPNSTPGHVPGPGPG</sequence>
<reference evidence="3 4" key="1">
    <citation type="journal article" date="2021" name="Sci. Rep.">
        <title>Genome sequencing of the multicellular alga Astrephomene provides insights into convergent evolution of germ-soma differentiation.</title>
        <authorList>
            <person name="Yamashita S."/>
            <person name="Yamamoto K."/>
            <person name="Matsuzaki R."/>
            <person name="Suzuki S."/>
            <person name="Yamaguchi H."/>
            <person name="Hirooka S."/>
            <person name="Minakuchi Y."/>
            <person name="Miyagishima S."/>
            <person name="Kawachi M."/>
            <person name="Toyoda A."/>
            <person name="Nozaki H."/>
        </authorList>
    </citation>
    <scope>NUCLEOTIDE SEQUENCE [LARGE SCALE GENOMIC DNA]</scope>
    <source>
        <strain evidence="3 4">NIES-4017</strain>
    </source>
</reference>
<feature type="compositionally biased region" description="Polar residues" evidence="1">
    <location>
        <begin position="200"/>
        <end position="233"/>
    </location>
</feature>
<dbReference type="PANTHER" id="PTHR23306">
    <property type="entry name" value="TUMOR SUSCEPTIBILITY GENE 101 PROTEIN-RELATED"/>
    <property type="match status" value="1"/>
</dbReference>
<dbReference type="AlphaFoldDB" id="A0AAD3DQM2"/>
<keyword evidence="4" id="KW-1185">Reference proteome</keyword>
<dbReference type="PANTHER" id="PTHR23306:SF3">
    <property type="entry name" value="TUMOR SUPPRESSOR PROTEIN 101"/>
    <property type="match status" value="1"/>
</dbReference>
<dbReference type="InterPro" id="IPR016135">
    <property type="entry name" value="UBQ-conjugating_enzyme/RWD"/>
</dbReference>
<dbReference type="GO" id="GO:0000813">
    <property type="term" value="C:ESCRT I complex"/>
    <property type="evidence" value="ECO:0007669"/>
    <property type="project" value="TreeGrafter"/>
</dbReference>
<dbReference type="Proteomes" id="UP001054857">
    <property type="component" value="Unassembled WGS sequence"/>
</dbReference>
<evidence type="ECO:0000259" key="2">
    <source>
        <dbReference type="PROSITE" id="PS51322"/>
    </source>
</evidence>
<dbReference type="GO" id="GO:0008333">
    <property type="term" value="P:endosome to lysosome transport"/>
    <property type="evidence" value="ECO:0007669"/>
    <property type="project" value="TreeGrafter"/>
</dbReference>